<dbReference type="STRING" id="996637.SGM_0478"/>
<dbReference type="RefSeq" id="WP_006137564.1">
    <property type="nucleotide sequence ID" value="NZ_AEYX01000002.1"/>
</dbReference>
<keyword evidence="5" id="KW-1185">Reference proteome</keyword>
<gene>
    <name evidence="4" type="ORF">SGM_0478</name>
</gene>
<dbReference type="AlphaFoldDB" id="F3NAU4"/>
<dbReference type="InterPro" id="IPR028345">
    <property type="entry name" value="Antibiotic_NAT-like"/>
</dbReference>
<dbReference type="GO" id="GO:0008080">
    <property type="term" value="F:N-acetyltransferase activity"/>
    <property type="evidence" value="ECO:0007669"/>
    <property type="project" value="InterPro"/>
</dbReference>
<dbReference type="EMBL" id="AEYX01000002">
    <property type="protein sequence ID" value="EGG49403.1"/>
    <property type="molecule type" value="Genomic_DNA"/>
</dbReference>
<reference evidence="4 5" key="1">
    <citation type="journal article" date="2011" name="J. Bacteriol.">
        <title>Draft genome sequence of the marine bacterium Streptomyces griseoaurantiacus M045, which produces novel manumycin-type antibiotics with a pABA core component.</title>
        <authorList>
            <person name="Li F."/>
            <person name="Jiang P."/>
            <person name="Zheng H."/>
            <person name="Wang S."/>
            <person name="Zhao G."/>
            <person name="Qin S."/>
            <person name="Liu Z."/>
        </authorList>
    </citation>
    <scope>NUCLEOTIDE SEQUENCE [LARGE SCALE GENOMIC DNA]</scope>
    <source>
        <strain evidence="4 5">M045</strain>
    </source>
</reference>
<name>F3NAU4_9ACTN</name>
<organism evidence="4 5">
    <name type="scientific">Streptomyces griseoaurantiacus M045</name>
    <dbReference type="NCBI Taxonomy" id="996637"/>
    <lineage>
        <taxon>Bacteria</taxon>
        <taxon>Bacillati</taxon>
        <taxon>Actinomycetota</taxon>
        <taxon>Actinomycetes</taxon>
        <taxon>Kitasatosporales</taxon>
        <taxon>Streptomycetaceae</taxon>
        <taxon>Streptomyces</taxon>
        <taxon>Streptomyces aurantiacus group</taxon>
    </lineage>
</organism>
<dbReference type="InterPro" id="IPR026337">
    <property type="entry name" value="AKG_HExxH"/>
</dbReference>
<comment type="caution">
    <text evidence="4">The sequence shown here is derived from an EMBL/GenBank/DDBJ whole genome shotgun (WGS) entry which is preliminary data.</text>
</comment>
<accession>F3NAU4</accession>
<protein>
    <submittedName>
        <fullName evidence="4">Aminoglycoside acetyltransferase</fullName>
    </submittedName>
</protein>
<dbReference type="PANTHER" id="PTHR11104">
    <property type="entry name" value="AMINOGLYCOSIDE N3-ACETYLTRANSFERASE"/>
    <property type="match status" value="1"/>
</dbReference>
<dbReference type="Pfam" id="PF02522">
    <property type="entry name" value="Antibiotic_NAT"/>
    <property type="match status" value="1"/>
</dbReference>
<dbReference type="InterPro" id="IPR003679">
    <property type="entry name" value="Amioglycoside_AcTrfase"/>
</dbReference>
<evidence type="ECO:0000256" key="2">
    <source>
        <dbReference type="ARBA" id="ARBA00022679"/>
    </source>
</evidence>
<evidence type="ECO:0000313" key="4">
    <source>
        <dbReference type="EMBL" id="EGG49403.1"/>
    </source>
</evidence>
<keyword evidence="3" id="KW-0012">Acyltransferase</keyword>
<evidence type="ECO:0000256" key="1">
    <source>
        <dbReference type="ARBA" id="ARBA00006383"/>
    </source>
</evidence>
<dbReference type="eggNOG" id="COG2746">
    <property type="taxonomic scope" value="Bacteria"/>
</dbReference>
<evidence type="ECO:0000313" key="5">
    <source>
        <dbReference type="Proteomes" id="UP000003022"/>
    </source>
</evidence>
<dbReference type="eggNOG" id="COG0641">
    <property type="taxonomic scope" value="Bacteria"/>
</dbReference>
<dbReference type="GO" id="GO:0046677">
    <property type="term" value="P:response to antibiotic"/>
    <property type="evidence" value="ECO:0007669"/>
    <property type="project" value="InterPro"/>
</dbReference>
<dbReference type="NCBIfam" id="TIGR04267">
    <property type="entry name" value="mod_HExxH"/>
    <property type="match status" value="1"/>
</dbReference>
<dbReference type="SUPFAM" id="SSF110710">
    <property type="entry name" value="TTHA0583/YokD-like"/>
    <property type="match status" value="1"/>
</dbReference>
<comment type="similarity">
    <text evidence="1">Belongs to the antibiotic N-acetyltransferase family.</text>
</comment>
<evidence type="ECO:0000256" key="3">
    <source>
        <dbReference type="ARBA" id="ARBA00023315"/>
    </source>
</evidence>
<dbReference type="PANTHER" id="PTHR11104:SF0">
    <property type="entry name" value="SPBETA PROPHAGE-DERIVED AMINOGLYCOSIDE N(3')-ACETYLTRANSFERASE-LIKE PROTEIN YOKD"/>
    <property type="match status" value="1"/>
</dbReference>
<dbReference type="Proteomes" id="UP000003022">
    <property type="component" value="Unassembled WGS sequence"/>
</dbReference>
<sequence>MSVRGTGTGATGAPGSAPGRHVVGREDFLALARARGGARRVALLRAGQLSKRMLLVRALREAAGERVEEAYRGLVALNREDPDAWREVMLQPYLDEGAARTLVALERGEDVDTSWFDRLVRAPYAPEGAPWPRVRTVCEGRVLDVRLADRGPFRDAHGHPLAPPLTGPERERWARTLEEAWRVLVRRHPWHAEAVAACLTTLVPLEPGPDGGGVSSAARRAHGAVAASLPEDPVLLALGLVHEFLHVQLGALLDLVPLHGPPTAARHHAPWRPDPRPAGALLQGTYAHLGVTDFWRAELAAGTGGPRARREYETWHGHTDAAAGTLLGSGELTPAGERFVTELRRAVRRPHPGAPARTAPLTRGRLAAELRALGLGAGDTLLVHSSLRALGPVEGGAETVVDAFLDVLGPAGTLVVYTQTPDNSDPSRWPGTRGYAVPEEQWDRLRERLPAFDPDTTPAFGVGVLPETVRARPGALRSTHPQSSFTALGARARELTAHHAPDCHLGERSPLARLEEAGARVLLLGVGWEVCTAFHLAEYRLPGRPRQTYSCVVGDGAGGRAWYTYTDVRLDSSPFARIGAAYEADAVREGGGDLVRGRVGAADCRLFGLGPAVAHAAVWLADHGAGVP</sequence>
<keyword evidence="2 4" id="KW-0808">Transferase</keyword>
<proteinExistence type="inferred from homology"/>